<evidence type="ECO:0000313" key="3">
    <source>
        <dbReference type="EMBL" id="NYH96790.1"/>
    </source>
</evidence>
<accession>A0A7Y9XYH1</accession>
<dbReference type="EMBL" id="JACBZF010000007">
    <property type="protein sequence ID" value="NYH96790.1"/>
    <property type="molecule type" value="Genomic_DNA"/>
</dbReference>
<feature type="chain" id="PRO_5031014302" description="Two component regulator three Y domain-containing protein" evidence="2">
    <location>
        <begin position="20"/>
        <end position="127"/>
    </location>
</feature>
<dbReference type="Proteomes" id="UP000522081">
    <property type="component" value="Unassembled WGS sequence"/>
</dbReference>
<protein>
    <recommendedName>
        <fullName evidence="5">Two component regulator three Y domain-containing protein</fullName>
    </recommendedName>
</protein>
<feature type="signal peptide" evidence="2">
    <location>
        <begin position="1"/>
        <end position="19"/>
    </location>
</feature>
<reference evidence="3 4" key="1">
    <citation type="submission" date="2020-07" db="EMBL/GenBank/DDBJ databases">
        <title>Genomic Encyclopedia of Type Strains, Phase IV (KMG-IV): sequencing the most valuable type-strain genomes for metagenomic binning, comparative biology and taxonomic classification.</title>
        <authorList>
            <person name="Goeker M."/>
        </authorList>
    </citation>
    <scope>NUCLEOTIDE SEQUENCE [LARGE SCALE GENOMIC DNA]</scope>
    <source>
        <strain evidence="3 4">DSM 29043</strain>
    </source>
</reference>
<comment type="caution">
    <text evidence="3">The sequence shown here is derived from an EMBL/GenBank/DDBJ whole genome shotgun (WGS) entry which is preliminary data.</text>
</comment>
<keyword evidence="1" id="KW-0812">Transmembrane</keyword>
<keyword evidence="2" id="KW-0732">Signal</keyword>
<evidence type="ECO:0000313" key="4">
    <source>
        <dbReference type="Proteomes" id="UP000522081"/>
    </source>
</evidence>
<gene>
    <name evidence="3" type="ORF">FHS75_003141</name>
</gene>
<feature type="transmembrane region" description="Helical" evidence="1">
    <location>
        <begin position="102"/>
        <end position="121"/>
    </location>
</feature>
<dbReference type="AlphaFoldDB" id="A0A7Y9XYH1"/>
<keyword evidence="1" id="KW-0472">Membrane</keyword>
<organism evidence="3 4">
    <name type="scientific">Novosphingobium marinum</name>
    <dbReference type="NCBI Taxonomy" id="1514948"/>
    <lineage>
        <taxon>Bacteria</taxon>
        <taxon>Pseudomonadati</taxon>
        <taxon>Pseudomonadota</taxon>
        <taxon>Alphaproteobacteria</taxon>
        <taxon>Sphingomonadales</taxon>
        <taxon>Sphingomonadaceae</taxon>
        <taxon>Novosphingobium</taxon>
    </lineage>
</organism>
<dbReference type="RefSeq" id="WP_179408598.1">
    <property type="nucleotide sequence ID" value="NZ_BMGF01000008.1"/>
</dbReference>
<evidence type="ECO:0008006" key="5">
    <source>
        <dbReference type="Google" id="ProtNLM"/>
    </source>
</evidence>
<proteinExistence type="predicted"/>
<keyword evidence="1" id="KW-1133">Transmembrane helix</keyword>
<evidence type="ECO:0000256" key="2">
    <source>
        <dbReference type="SAM" id="SignalP"/>
    </source>
</evidence>
<evidence type="ECO:0000256" key="1">
    <source>
        <dbReference type="SAM" id="Phobius"/>
    </source>
</evidence>
<sequence>MLLLLLVLAPAATAAPAFTADGPMTSDSGYFMIEWEADGPVTLEMARDAGFGQPEVLYAGMNHATFVSGLADGDYFVRLRSEDGNLSEPLRLSVAHQSLERALWLVALGAVVFLSIVAVIARGAADE</sequence>
<name>A0A7Y9XYH1_9SPHN</name>
<keyword evidence="4" id="KW-1185">Reference proteome</keyword>